<keyword evidence="5" id="KW-0698">rRNA processing</keyword>
<comment type="catalytic activity">
    <reaction evidence="5">
        <text>pseudouridine(1915) in 23S rRNA + S-adenosyl-L-methionine = N(3)-methylpseudouridine(1915) in 23S rRNA + S-adenosyl-L-homocysteine + H(+)</text>
        <dbReference type="Rhea" id="RHEA:42752"/>
        <dbReference type="Rhea" id="RHEA-COMP:10221"/>
        <dbReference type="Rhea" id="RHEA-COMP:10222"/>
        <dbReference type="ChEBI" id="CHEBI:15378"/>
        <dbReference type="ChEBI" id="CHEBI:57856"/>
        <dbReference type="ChEBI" id="CHEBI:59789"/>
        <dbReference type="ChEBI" id="CHEBI:65314"/>
        <dbReference type="ChEBI" id="CHEBI:74486"/>
        <dbReference type="EC" id="2.1.1.177"/>
    </reaction>
</comment>
<evidence type="ECO:0000313" key="6">
    <source>
        <dbReference type="EMBL" id="MBB3809847.1"/>
    </source>
</evidence>
<dbReference type="GO" id="GO:0005737">
    <property type="term" value="C:cytoplasm"/>
    <property type="evidence" value="ECO:0007669"/>
    <property type="project" value="UniProtKB-SubCell"/>
</dbReference>
<dbReference type="GO" id="GO:0070038">
    <property type="term" value="F:rRNA (pseudouridine-N3-)-methyltransferase activity"/>
    <property type="evidence" value="ECO:0007669"/>
    <property type="project" value="UniProtKB-UniRule"/>
</dbReference>
<dbReference type="PIRSF" id="PIRSF004505">
    <property type="entry name" value="MT_bac"/>
    <property type="match status" value="1"/>
</dbReference>
<evidence type="ECO:0000256" key="5">
    <source>
        <dbReference type="HAMAP-Rule" id="MF_00658"/>
    </source>
</evidence>
<comment type="subcellular location">
    <subcellularLocation>
        <location evidence="5">Cytoplasm</location>
    </subcellularLocation>
</comment>
<name>A0A7W5Z4A4_9HYPH</name>
<dbReference type="HAMAP" id="MF_00658">
    <property type="entry name" value="23SrRNA_methyltr_H"/>
    <property type="match status" value="1"/>
</dbReference>
<dbReference type="CDD" id="cd18081">
    <property type="entry name" value="RlmH-like"/>
    <property type="match status" value="1"/>
</dbReference>
<dbReference type="Gene3D" id="3.40.1280.10">
    <property type="match status" value="1"/>
</dbReference>
<reference evidence="6 7" key="1">
    <citation type="submission" date="2020-08" db="EMBL/GenBank/DDBJ databases">
        <title>Genomic Encyclopedia of Type Strains, Phase IV (KMG-IV): sequencing the most valuable type-strain genomes for metagenomic binning, comparative biology and taxonomic classification.</title>
        <authorList>
            <person name="Goeker M."/>
        </authorList>
    </citation>
    <scope>NUCLEOTIDE SEQUENCE [LARGE SCALE GENOMIC DNA]</scope>
    <source>
        <strain evidence="6 7">DSM 28760</strain>
    </source>
</reference>
<feature type="binding site" evidence="5">
    <location>
        <position position="107"/>
    </location>
    <ligand>
        <name>S-adenosyl-L-methionine</name>
        <dbReference type="ChEBI" id="CHEBI:59789"/>
    </ligand>
</feature>
<accession>A0A7W5Z4A4</accession>
<dbReference type="InterPro" id="IPR029028">
    <property type="entry name" value="Alpha/beta_knot_MTases"/>
</dbReference>
<feature type="binding site" evidence="5">
    <location>
        <begin position="126"/>
        <end position="131"/>
    </location>
    <ligand>
        <name>S-adenosyl-L-methionine</name>
        <dbReference type="ChEBI" id="CHEBI:59789"/>
    </ligand>
</feature>
<comment type="caution">
    <text evidence="6">The sequence shown here is derived from an EMBL/GenBank/DDBJ whole genome shotgun (WGS) entry which is preliminary data.</text>
</comment>
<comment type="function">
    <text evidence="5">Specifically methylates the pseudouridine at position 1915 (m3Psi1915) in 23S rRNA.</text>
</comment>
<dbReference type="Pfam" id="PF02590">
    <property type="entry name" value="SPOUT_MTase"/>
    <property type="match status" value="1"/>
</dbReference>
<evidence type="ECO:0000256" key="4">
    <source>
        <dbReference type="ARBA" id="ARBA00038303"/>
    </source>
</evidence>
<keyword evidence="2 5" id="KW-0808">Transferase</keyword>
<comment type="similarity">
    <text evidence="4 5">Belongs to the RNA methyltransferase RlmH family.</text>
</comment>
<evidence type="ECO:0000256" key="2">
    <source>
        <dbReference type="ARBA" id="ARBA00022679"/>
    </source>
</evidence>
<dbReference type="InterPro" id="IPR029026">
    <property type="entry name" value="tRNA_m1G_MTases_N"/>
</dbReference>
<dbReference type="InterPro" id="IPR003742">
    <property type="entry name" value="RlmH-like"/>
</dbReference>
<dbReference type="EC" id="2.1.1.177" evidence="5"/>
<dbReference type="RefSeq" id="WP_183752371.1">
    <property type="nucleotide sequence ID" value="NZ_JACICC010000004.1"/>
</dbReference>
<keyword evidence="5" id="KW-0963">Cytoplasm</keyword>
<protein>
    <recommendedName>
        <fullName evidence="5">Ribosomal RNA large subunit methyltransferase H</fullName>
        <ecNumber evidence="5">2.1.1.177</ecNumber>
    </recommendedName>
    <alternativeName>
        <fullName evidence="5">23S rRNA (pseudouridine1915-N3)-methyltransferase</fullName>
    </alternativeName>
    <alternativeName>
        <fullName evidence="5">23S rRNA m3Psi1915 methyltransferase</fullName>
    </alternativeName>
    <alternativeName>
        <fullName evidence="5">rRNA (pseudouridine-N3-)-methyltransferase RlmH</fullName>
    </alternativeName>
</protein>
<dbReference type="PANTHER" id="PTHR33603:SF1">
    <property type="entry name" value="RIBOSOMAL RNA LARGE SUBUNIT METHYLTRANSFERASE H"/>
    <property type="match status" value="1"/>
</dbReference>
<dbReference type="PANTHER" id="PTHR33603">
    <property type="entry name" value="METHYLTRANSFERASE"/>
    <property type="match status" value="1"/>
</dbReference>
<proteinExistence type="inferred from homology"/>
<evidence type="ECO:0000256" key="1">
    <source>
        <dbReference type="ARBA" id="ARBA00022603"/>
    </source>
</evidence>
<gene>
    <name evidence="5" type="primary">rlmH</name>
    <name evidence="6" type="ORF">FHS81_001935</name>
</gene>
<comment type="caution">
    <text evidence="5">Lacks conserved residue(s) required for the propagation of feature annotation.</text>
</comment>
<dbReference type="AlphaFoldDB" id="A0A7W5Z4A4"/>
<keyword evidence="3 5" id="KW-0949">S-adenosyl-L-methionine</keyword>
<sequence>MRILVLAVGRLKAGPERALVERYAERAGPLARALGFGGVDMAELAESPSRNAIQRKADEGRALLSRSLPGPLIVFDERGANCDSEDFAHRLSAWRDSGEGAINLAIGGPDGLDASVRNASALVLSFGAMTMPHQIVRALVLEQVYRGLTILAGHPYHRA</sequence>
<keyword evidence="1 5" id="KW-0489">Methyltransferase</keyword>
<evidence type="ECO:0000256" key="3">
    <source>
        <dbReference type="ARBA" id="ARBA00022691"/>
    </source>
</evidence>
<dbReference type="Proteomes" id="UP000537592">
    <property type="component" value="Unassembled WGS sequence"/>
</dbReference>
<dbReference type="NCBIfam" id="NF000989">
    <property type="entry name" value="PRK00103.2-3"/>
    <property type="match status" value="1"/>
</dbReference>
<dbReference type="SUPFAM" id="SSF75217">
    <property type="entry name" value="alpha/beta knot"/>
    <property type="match status" value="1"/>
</dbReference>
<comment type="subunit">
    <text evidence="5">Homodimer.</text>
</comment>
<keyword evidence="7" id="KW-1185">Reference proteome</keyword>
<organism evidence="6 7">
    <name type="scientific">Pseudochelatococcus contaminans</name>
    <dbReference type="NCBI Taxonomy" id="1538103"/>
    <lineage>
        <taxon>Bacteria</taxon>
        <taxon>Pseudomonadati</taxon>
        <taxon>Pseudomonadota</taxon>
        <taxon>Alphaproteobacteria</taxon>
        <taxon>Hyphomicrobiales</taxon>
        <taxon>Chelatococcaceae</taxon>
        <taxon>Pseudochelatococcus</taxon>
    </lineage>
</organism>
<evidence type="ECO:0000313" key="7">
    <source>
        <dbReference type="Proteomes" id="UP000537592"/>
    </source>
</evidence>
<dbReference type="EMBL" id="JACICC010000004">
    <property type="protein sequence ID" value="MBB3809847.1"/>
    <property type="molecule type" value="Genomic_DNA"/>
</dbReference>